<comment type="subcellular location">
    <subcellularLocation>
        <location evidence="2">Endosome membrane</location>
        <topology evidence="2">Peripheral membrane protein</topology>
    </subcellularLocation>
    <subcellularLocation>
        <location evidence="1">Golgi apparatus</location>
        <location evidence="1">trans-Golgi network membrane</location>
        <topology evidence="1">Peripheral membrane protein</topology>
    </subcellularLocation>
</comment>
<feature type="region of interest" description="Disordered" evidence="8">
    <location>
        <begin position="969"/>
        <end position="1107"/>
    </location>
</feature>
<reference evidence="11" key="1">
    <citation type="submission" date="2021-04" db="EMBL/GenBank/DDBJ databases">
        <title>First draft genome resource for Brassicaceae pathogens Fusarium oxysporum f. sp. raphani and Fusarium oxysporum f. sp. rapae.</title>
        <authorList>
            <person name="Asai S."/>
        </authorList>
    </citation>
    <scope>NUCLEOTIDE SEQUENCE</scope>
    <source>
        <strain evidence="11">Tf1262</strain>
    </source>
</reference>
<feature type="coiled-coil region" evidence="7">
    <location>
        <begin position="1286"/>
        <end position="1313"/>
    </location>
</feature>
<comment type="caution">
    <text evidence="11">The sequence shown here is derived from an EMBL/GenBank/DDBJ whole genome shotgun (WGS) entry which is preliminary data.</text>
</comment>
<feature type="compositionally biased region" description="Polar residues" evidence="8">
    <location>
        <begin position="347"/>
        <end position="364"/>
    </location>
</feature>
<evidence type="ECO:0000259" key="10">
    <source>
        <dbReference type="PROSITE" id="PS50853"/>
    </source>
</evidence>
<feature type="compositionally biased region" description="Polar residues" evidence="8">
    <location>
        <begin position="301"/>
        <end position="313"/>
    </location>
</feature>
<dbReference type="Pfam" id="PF04100">
    <property type="entry name" value="Vps53_N"/>
    <property type="match status" value="1"/>
</dbReference>
<sequence length="2041" mass="226641">MFRRRPEPKRAAEISTLAHDHAVSLVKVQDQDHPYPCPPFFTHCWHRHLPQGSSPPTRHPELGLGIGIGTGPGFGLFSVVWQRRTATSSTKIETAENMSWELPVLTTLILSVLGFWWIYSPRASYQKALLYLLLCSSFTVFFDPRRLIEYLSPATVEALLDFRIHVLLIHHSKMVLTLGAVVWLLHRSWQTLWKPVPDLINILGVDVPEPPDVSLAGIRSDAATLSWTRPTSNRPVQKYTIQVNGVHVGESPGNEVAITVTGLKPDHFYNIRVVAVGPNNFQAGSQVLRLRTFGKDGRPQLGNSRVPTSFPNNDHSHPKNGDEDDDSDSQKKPPVPSVEAAPVLDGNNASTSDVSATGPSQRRNTVNRRHSPSVASMDQPQIKLPPVDGPELSLDELNRRFESTRKEVDETLAQYAKEEAELQQQEEELKQEKDAKRQALKEKEEQTAQLKASVRTTMEQMRTAEKDRARKEQQLKDKENKKSKIRDTASKLENEMERMKKEREGFEAQKKELEAKRDKDGQELDDSNAELQEKCAELEAELKEKGKQLQDLKAAREQLPGGDDEQWKENDLIVRREWDARRKELHNQLVAETKKLHNLDQQIRFLKEEQHQLALYYSSQPDPTAMEFEPAASQDALESGNINSLSHINLSPPPNQFGPPEDSFSTGFSRAGFSQILFMDHNAADNADDHQSEADFRANAGPLSPTAHALLPSGIFDETFEDAEEHLPSQFLPDSVTAAEEDNPQSPLSSDGRSLNMFSSPHGSSHNLPFPQYNDVDSHSLNINSSPQQAPLASSHRLSNLLSNFQRNRGPKPADVEGPAIGSLKAGQSQSFPRSTDDHDMPGNKRRISFSWMNRHSGGESNRSSMGPTSRPFSAKRLNPFASSAGALTGDNDLPHSRPASITSIDLPRPSTDSGSIWNIPGDFSMLGTKGVWSPNEGRWSSRNPSRRPSLGAVPTVLETTLATANDEILDDDDLLDPQTSPSQVGVIGSRPPSHRASMSRHLNPAAPTFRTPFFTRRERDASPDKDKSKGKEKEKRGKSKEVLTPTIEVPPNLDDSPSDSRMSRDTYSVHTQNSISESHESLDLGMTASNSTTDNNAASHKDADSSVVKKLFRKGSSSKFSTLSSRLSKDSVLFKKGPGSSTFSEKNMSAEHRSSIGDADEMGEDLSQLGRSYESVTSSPSLGQGSFKSKEAPKEGRMGMGTWRFSMKKKSKEPASKEKEKASALDAVDYDAIDHLNLLFSHPSAISSISEVSKSLQNYQNALSNDIATLETNQAYGSDSSLERMQSAQAELAQLFRKIETVRSRAIETEQNITSMTADIKRLDGTKKNLTLSMTALKRLQMLTTAYEQLRGLAKTRQYRECAGLLQAVLQLMKHFNSYRSIEQIATLSRGVAELQRELLEQVCEDFEMAFAKGEVGARRGTLVEACLVMDALGESAKARLMNWYVNTELREYRQVFRGNDEAGSLDNIGRRYAWFKRMMKTHDDEHAMIFPPHWRANETLAAAFCDGTRDDFKGILERSMRRTDGNKIDVNLLLSCLQETLDFEQSLEKRFATSSRASIDTLSSVEEKAHSFHGLISVAFEPYLSLWVESQDKQLAAMIPKYRSQPLIPPDDEFSPQAVIASAIELFHFYKLTLSQCAKLSTSERLLDLAKILAKYLDEYAQQVLLHILQSGGPQGPPLQDVVLVLNTADFWHINTNQLEESIKKRIDSELVSKVDLSSQSDAFLGVASASVLALVRAVELDCEGVWREMKNTNWSTMESVGDQSSYVGELVKHADGKAAEILAIISKQQYARAFCDNLVEHLATGYITSIIQCRPISEVGAEQMLLDKYVLTKALEKLPMHHASFSGHETPPSSFVRRVQHCMNRLDPLLKTLQVRPSPPEGLVQAYLIHIADRSDTNFKKILDLKGVRKADHAHLIELFGIHRDSTPNDKLVASSPLLTPLMTTPSLGNTVPLGVMNPSVAAAVSPRFEAGSLGEKLLSAARDISQSSTSTAAQTGLEKATINENLRNFGKFFKRDIGSLGARFGKRDGSVGAEEGR</sequence>
<feature type="region of interest" description="Disordered" evidence="8">
    <location>
        <begin position="419"/>
        <end position="530"/>
    </location>
</feature>
<feature type="region of interest" description="Disordered" evidence="8">
    <location>
        <begin position="738"/>
        <end position="773"/>
    </location>
</feature>
<evidence type="ECO:0000256" key="7">
    <source>
        <dbReference type="SAM" id="Coils"/>
    </source>
</evidence>
<feature type="compositionally biased region" description="Polar residues" evidence="8">
    <location>
        <begin position="1175"/>
        <end position="1188"/>
    </location>
</feature>
<feature type="compositionally biased region" description="Basic and acidic residues" evidence="8">
    <location>
        <begin position="1189"/>
        <end position="1198"/>
    </location>
</feature>
<evidence type="ECO:0000256" key="4">
    <source>
        <dbReference type="ARBA" id="ARBA00022753"/>
    </source>
</evidence>
<keyword evidence="7" id="KW-0175">Coiled coil</keyword>
<feature type="compositionally biased region" description="Basic and acidic residues" evidence="8">
    <location>
        <begin position="427"/>
        <end position="446"/>
    </location>
</feature>
<dbReference type="GO" id="GO:0010008">
    <property type="term" value="C:endosome membrane"/>
    <property type="evidence" value="ECO:0007669"/>
    <property type="project" value="UniProtKB-SubCell"/>
</dbReference>
<evidence type="ECO:0000256" key="1">
    <source>
        <dbReference type="ARBA" id="ARBA00004150"/>
    </source>
</evidence>
<evidence type="ECO:0000256" key="2">
    <source>
        <dbReference type="ARBA" id="ARBA00004481"/>
    </source>
</evidence>
<evidence type="ECO:0000256" key="9">
    <source>
        <dbReference type="SAM" id="Phobius"/>
    </source>
</evidence>
<feature type="transmembrane region" description="Helical" evidence="9">
    <location>
        <begin position="102"/>
        <end position="119"/>
    </location>
</feature>
<keyword evidence="6 9" id="KW-0472">Membrane</keyword>
<proteinExistence type="inferred from homology"/>
<feature type="region of interest" description="Disordered" evidence="8">
    <location>
        <begin position="804"/>
        <end position="912"/>
    </location>
</feature>
<feature type="coiled-coil region" evidence="7">
    <location>
        <begin position="582"/>
        <end position="609"/>
    </location>
</feature>
<protein>
    <submittedName>
        <fullName evidence="11">Vacuolar protein sorting-associated protein 53</fullName>
    </submittedName>
</protein>
<feature type="transmembrane region" description="Helical" evidence="9">
    <location>
        <begin position="62"/>
        <end position="81"/>
    </location>
</feature>
<feature type="compositionally biased region" description="Polar residues" evidence="8">
    <location>
        <begin position="744"/>
        <end position="767"/>
    </location>
</feature>
<dbReference type="Pfam" id="PF16854">
    <property type="entry name" value="VPS53_C"/>
    <property type="match status" value="1"/>
</dbReference>
<evidence type="ECO:0000256" key="8">
    <source>
        <dbReference type="SAM" id="MobiDB-lite"/>
    </source>
</evidence>
<comment type="similarity">
    <text evidence="3">Belongs to the VPS53 family.</text>
</comment>
<name>A0A8J5UTK5_FUSOX</name>
<dbReference type="CDD" id="cd00063">
    <property type="entry name" value="FN3"/>
    <property type="match status" value="1"/>
</dbReference>
<dbReference type="Proteomes" id="UP000693942">
    <property type="component" value="Unassembled WGS sequence"/>
</dbReference>
<keyword evidence="5" id="KW-0333">Golgi apparatus</keyword>
<dbReference type="GO" id="GO:0042147">
    <property type="term" value="P:retrograde transport, endosome to Golgi"/>
    <property type="evidence" value="ECO:0007669"/>
    <property type="project" value="InterPro"/>
</dbReference>
<dbReference type="PANTHER" id="PTHR12820">
    <property type="entry name" value="VACUOLAR SORTING PROTEIN 53"/>
    <property type="match status" value="1"/>
</dbReference>
<gene>
    <name evidence="11" type="primary">vps53</name>
    <name evidence="11" type="ORF">Forpi1262_v000686</name>
</gene>
<feature type="region of interest" description="Disordered" evidence="8">
    <location>
        <begin position="294"/>
        <end position="391"/>
    </location>
</feature>
<dbReference type="GO" id="GO:0005829">
    <property type="term" value="C:cytosol"/>
    <property type="evidence" value="ECO:0007669"/>
    <property type="project" value="GOC"/>
</dbReference>
<feature type="compositionally biased region" description="Low complexity" evidence="8">
    <location>
        <begin position="1005"/>
        <end position="1015"/>
    </location>
</feature>
<dbReference type="SMART" id="SM00060">
    <property type="entry name" value="FN3"/>
    <property type="match status" value="1"/>
</dbReference>
<dbReference type="Pfam" id="PF00041">
    <property type="entry name" value="fn3"/>
    <property type="match status" value="1"/>
</dbReference>
<feature type="compositionally biased region" description="Basic and acidic residues" evidence="8">
    <location>
        <begin position="1016"/>
        <end position="1042"/>
    </location>
</feature>
<keyword evidence="9" id="KW-1133">Transmembrane helix</keyword>
<dbReference type="PANTHER" id="PTHR12820:SF0">
    <property type="entry name" value="VACUOLAR PROTEIN SORTING-ASSOCIATED PROTEIN 53 HOMOLOG"/>
    <property type="match status" value="1"/>
</dbReference>
<feature type="compositionally biased region" description="Polar residues" evidence="8">
    <location>
        <begin position="1088"/>
        <end position="1099"/>
    </location>
</feature>
<dbReference type="EMBL" id="JAELUR010000001">
    <property type="protein sequence ID" value="KAG7438366.1"/>
    <property type="molecule type" value="Genomic_DNA"/>
</dbReference>
<dbReference type="PROSITE" id="PS50853">
    <property type="entry name" value="FN3"/>
    <property type="match status" value="1"/>
</dbReference>
<feature type="compositionally biased region" description="Polar residues" evidence="8">
    <location>
        <begin position="851"/>
        <end position="872"/>
    </location>
</feature>
<feature type="region of interest" description="Disordered" evidence="8">
    <location>
        <begin position="1137"/>
        <end position="1160"/>
    </location>
</feature>
<feature type="compositionally biased region" description="Polar residues" evidence="8">
    <location>
        <begin position="1067"/>
        <end position="1077"/>
    </location>
</feature>
<organism evidence="11 12">
    <name type="scientific">Fusarium oxysporum f. sp. raphani</name>
    <dbReference type="NCBI Taxonomy" id="96318"/>
    <lineage>
        <taxon>Eukaryota</taxon>
        <taxon>Fungi</taxon>
        <taxon>Dikarya</taxon>
        <taxon>Ascomycota</taxon>
        <taxon>Pezizomycotina</taxon>
        <taxon>Sordariomycetes</taxon>
        <taxon>Hypocreomycetidae</taxon>
        <taxon>Hypocreales</taxon>
        <taxon>Nectriaceae</taxon>
        <taxon>Fusarium</taxon>
        <taxon>Fusarium oxysporum species complex</taxon>
    </lineage>
</organism>
<evidence type="ECO:0000256" key="6">
    <source>
        <dbReference type="ARBA" id="ARBA00023136"/>
    </source>
</evidence>
<accession>A0A8J5UTK5</accession>
<feature type="domain" description="Fibronectin type-III" evidence="10">
    <location>
        <begin position="207"/>
        <end position="295"/>
    </location>
</feature>
<dbReference type="InterPro" id="IPR003961">
    <property type="entry name" value="FN3_dom"/>
</dbReference>
<feature type="compositionally biased region" description="Polar residues" evidence="8">
    <location>
        <begin position="447"/>
        <end position="460"/>
    </location>
</feature>
<evidence type="ECO:0000256" key="3">
    <source>
        <dbReference type="ARBA" id="ARBA00008628"/>
    </source>
</evidence>
<feature type="compositionally biased region" description="Basic and acidic residues" evidence="8">
    <location>
        <begin position="462"/>
        <end position="522"/>
    </location>
</feature>
<evidence type="ECO:0000256" key="5">
    <source>
        <dbReference type="ARBA" id="ARBA00023034"/>
    </source>
</evidence>
<keyword evidence="9" id="KW-0812">Transmembrane</keyword>
<evidence type="ECO:0000313" key="11">
    <source>
        <dbReference type="EMBL" id="KAG7438366.1"/>
    </source>
</evidence>
<feature type="region of interest" description="Disordered" evidence="8">
    <location>
        <begin position="1172"/>
        <end position="1221"/>
    </location>
</feature>
<keyword evidence="4" id="KW-0967">Endosome</keyword>
<dbReference type="GO" id="GO:0000938">
    <property type="term" value="C:GARP complex"/>
    <property type="evidence" value="ECO:0007669"/>
    <property type="project" value="InterPro"/>
</dbReference>
<dbReference type="InterPro" id="IPR007234">
    <property type="entry name" value="Vps53_N"/>
</dbReference>
<evidence type="ECO:0000313" key="12">
    <source>
        <dbReference type="Proteomes" id="UP000693942"/>
    </source>
</evidence>
<dbReference type="InterPro" id="IPR039766">
    <property type="entry name" value="Vps53"/>
</dbReference>
<dbReference type="InterPro" id="IPR031745">
    <property type="entry name" value="Vps53_C"/>
</dbReference>